<protein>
    <submittedName>
        <fullName evidence="2">Unannotated protein</fullName>
    </submittedName>
</protein>
<reference evidence="2" key="1">
    <citation type="submission" date="2020-05" db="EMBL/GenBank/DDBJ databases">
        <authorList>
            <person name="Chiriac C."/>
            <person name="Salcher M."/>
            <person name="Ghai R."/>
            <person name="Kavagutti S V."/>
        </authorList>
    </citation>
    <scope>NUCLEOTIDE SEQUENCE</scope>
</reference>
<dbReference type="AlphaFoldDB" id="A0A6J6CI13"/>
<dbReference type="Pfam" id="PF03009">
    <property type="entry name" value="GDPD"/>
    <property type="match status" value="1"/>
</dbReference>
<dbReference type="CDD" id="cd08556">
    <property type="entry name" value="GDPD"/>
    <property type="match status" value="1"/>
</dbReference>
<sequence length="241" mass="26835">MQQRLPSRLDEPITFAHRGARAHAPENTLEAFALALRLGATGLESDVWLTADGEAVLDHDGVVPGRLRKRPIAEMRRADLPDHIPTLAELYEHCGTAYSLSLDLKGPGTGEAVVRVTREVAPSMTERLWLCHPSYEALLPLRGTGPKLLDSTRLARIKEGPERRAATLANVGIDGINLHHTDWNGGLVALFHRFERYAFGWDLQHLDDLRPALRMGLDAIFSDWVDRMVDAYRAEIGRPSI</sequence>
<proteinExistence type="predicted"/>
<dbReference type="EMBL" id="CAEZSR010000028">
    <property type="protein sequence ID" value="CAB4550926.1"/>
    <property type="molecule type" value="Genomic_DNA"/>
</dbReference>
<dbReference type="Gene3D" id="3.20.20.190">
    <property type="entry name" value="Phosphatidylinositol (PI) phosphodiesterase"/>
    <property type="match status" value="1"/>
</dbReference>
<gene>
    <name evidence="2" type="ORF">UFOPK1493_01051</name>
</gene>
<accession>A0A6J6CI13</accession>
<dbReference type="GO" id="GO:0006629">
    <property type="term" value="P:lipid metabolic process"/>
    <property type="evidence" value="ECO:0007669"/>
    <property type="project" value="InterPro"/>
</dbReference>
<evidence type="ECO:0000313" key="2">
    <source>
        <dbReference type="EMBL" id="CAB4550926.1"/>
    </source>
</evidence>
<feature type="domain" description="GP-PDE" evidence="1">
    <location>
        <begin position="12"/>
        <end position="232"/>
    </location>
</feature>
<dbReference type="GO" id="GO:0008081">
    <property type="term" value="F:phosphoric diester hydrolase activity"/>
    <property type="evidence" value="ECO:0007669"/>
    <property type="project" value="InterPro"/>
</dbReference>
<dbReference type="InterPro" id="IPR030395">
    <property type="entry name" value="GP_PDE_dom"/>
</dbReference>
<organism evidence="2">
    <name type="scientific">freshwater metagenome</name>
    <dbReference type="NCBI Taxonomy" id="449393"/>
    <lineage>
        <taxon>unclassified sequences</taxon>
        <taxon>metagenomes</taxon>
        <taxon>ecological metagenomes</taxon>
    </lineage>
</organism>
<dbReference type="InterPro" id="IPR017946">
    <property type="entry name" value="PLC-like_Pdiesterase_TIM-brl"/>
</dbReference>
<dbReference type="PANTHER" id="PTHR46211">
    <property type="entry name" value="GLYCEROPHOSPHORYL DIESTER PHOSPHODIESTERASE"/>
    <property type="match status" value="1"/>
</dbReference>
<dbReference type="PANTHER" id="PTHR46211:SF1">
    <property type="entry name" value="GLYCEROPHOSPHODIESTER PHOSPHODIESTERASE, CYTOPLASMIC"/>
    <property type="match status" value="1"/>
</dbReference>
<name>A0A6J6CI13_9ZZZZ</name>
<dbReference type="PROSITE" id="PS51704">
    <property type="entry name" value="GP_PDE"/>
    <property type="match status" value="1"/>
</dbReference>
<evidence type="ECO:0000259" key="1">
    <source>
        <dbReference type="PROSITE" id="PS51704"/>
    </source>
</evidence>
<dbReference type="SUPFAM" id="SSF51695">
    <property type="entry name" value="PLC-like phosphodiesterases"/>
    <property type="match status" value="1"/>
</dbReference>